<sequence>MSSSSVFVVRRILYNSWCFALVLCVASCQPSPPVTQLIPEPEKFAKIIYPPDNPTTREGLALGKRLFYDPILSADSTISCSTCHLPELAFTDGRKVSKGIGGRTGKRNSPGLVNIGYLHKTLFWDGRADDLESQALHPVADPNEMGGDWPLLISKLRRHPDYMPAFRRAFGLSDDRELSPDHVGKALAQFQRSLISSDSKYDKVERGEAVYTETERLGHAIFFDLADEPDPEFHGLPTGECAHCHIPPHFTNQKFFNNGLDEADSLEDFKDIGRALVTGSVYDNGTFRTPGLRNVALTAPYMHDGRFENLYDVVAHYNSGGHYAENRNANIFELGLSNDQAEALVAFLHTLTDSSFVNNPDYRQ</sequence>
<dbReference type="OrthoDB" id="9805202at2"/>
<keyword evidence="6" id="KW-0560">Oxidoreductase</keyword>
<dbReference type="InterPro" id="IPR009056">
    <property type="entry name" value="Cyt_c-like_dom"/>
</dbReference>
<evidence type="ECO:0000256" key="3">
    <source>
        <dbReference type="ARBA" id="ARBA00022723"/>
    </source>
</evidence>
<dbReference type="Proteomes" id="UP000321907">
    <property type="component" value="Unassembled WGS sequence"/>
</dbReference>
<keyword evidence="5" id="KW-0574">Periplasm</keyword>
<dbReference type="InterPro" id="IPR004852">
    <property type="entry name" value="Di-haem_cyt_c_peroxidsae"/>
</dbReference>
<comment type="cofactor">
    <cofactor evidence="8">
        <name>heme</name>
        <dbReference type="ChEBI" id="CHEBI:30413"/>
    </cofactor>
    <text evidence="8">Binds 2 heme groups.</text>
</comment>
<evidence type="ECO:0000256" key="10">
    <source>
        <dbReference type="SAM" id="SignalP"/>
    </source>
</evidence>
<dbReference type="AlphaFoldDB" id="A0A5C7FR10"/>
<evidence type="ECO:0000256" key="8">
    <source>
        <dbReference type="PIRSR" id="PIRSR000294-1"/>
    </source>
</evidence>
<keyword evidence="4 10" id="KW-0732">Signal</keyword>
<dbReference type="InterPro" id="IPR026259">
    <property type="entry name" value="MauG/Cytc_peroxidase"/>
</dbReference>
<comment type="caution">
    <text evidence="12">The sequence shown here is derived from an EMBL/GenBank/DDBJ whole genome shotgun (WGS) entry which is preliminary data.</text>
</comment>
<evidence type="ECO:0000256" key="9">
    <source>
        <dbReference type="PIRSR" id="PIRSR000294-2"/>
    </source>
</evidence>
<evidence type="ECO:0000313" key="12">
    <source>
        <dbReference type="EMBL" id="TXF88494.1"/>
    </source>
</evidence>
<feature type="binding site" description="axial binding residue" evidence="9">
    <location>
        <position position="84"/>
    </location>
    <ligand>
        <name>heme c</name>
        <dbReference type="ChEBI" id="CHEBI:61717"/>
        <label>1</label>
    </ligand>
    <ligandPart>
        <name>Fe</name>
        <dbReference type="ChEBI" id="CHEBI:18248"/>
    </ligandPart>
</feature>
<evidence type="ECO:0000256" key="6">
    <source>
        <dbReference type="ARBA" id="ARBA00023002"/>
    </source>
</evidence>
<evidence type="ECO:0000313" key="13">
    <source>
        <dbReference type="Proteomes" id="UP000321907"/>
    </source>
</evidence>
<evidence type="ECO:0000256" key="5">
    <source>
        <dbReference type="ARBA" id="ARBA00022764"/>
    </source>
</evidence>
<evidence type="ECO:0000259" key="11">
    <source>
        <dbReference type="PROSITE" id="PS51007"/>
    </source>
</evidence>
<evidence type="ECO:0000256" key="2">
    <source>
        <dbReference type="ARBA" id="ARBA00022617"/>
    </source>
</evidence>
<keyword evidence="7 9" id="KW-0408">Iron</keyword>
<feature type="binding site" description="covalent" evidence="8">
    <location>
        <position position="244"/>
    </location>
    <ligand>
        <name>heme c</name>
        <dbReference type="ChEBI" id="CHEBI:61717"/>
        <label>2</label>
    </ligand>
</feature>
<gene>
    <name evidence="12" type="ORF">FUA23_14505</name>
</gene>
<keyword evidence="3 9" id="KW-0479">Metal-binding</keyword>
<keyword evidence="13" id="KW-1185">Reference proteome</keyword>
<dbReference type="RefSeq" id="WP_147931476.1">
    <property type="nucleotide sequence ID" value="NZ_VOXD01000022.1"/>
</dbReference>
<keyword evidence="2 8" id="KW-0349">Heme</keyword>
<dbReference type="PANTHER" id="PTHR30600">
    <property type="entry name" value="CYTOCHROME C PEROXIDASE-RELATED"/>
    <property type="match status" value="1"/>
</dbReference>
<organism evidence="12 13">
    <name type="scientific">Neolewinella aurantiaca</name>
    <dbReference type="NCBI Taxonomy" id="2602767"/>
    <lineage>
        <taxon>Bacteria</taxon>
        <taxon>Pseudomonadati</taxon>
        <taxon>Bacteroidota</taxon>
        <taxon>Saprospiria</taxon>
        <taxon>Saprospirales</taxon>
        <taxon>Lewinellaceae</taxon>
        <taxon>Neolewinella</taxon>
    </lineage>
</organism>
<reference evidence="12 13" key="1">
    <citation type="submission" date="2019-08" db="EMBL/GenBank/DDBJ databases">
        <title>Lewinella sp. strain SSH13 Genome sequencing and assembly.</title>
        <authorList>
            <person name="Kim I."/>
        </authorList>
    </citation>
    <scope>NUCLEOTIDE SEQUENCE [LARGE SCALE GENOMIC DNA]</scope>
    <source>
        <strain evidence="12 13">SSH13</strain>
    </source>
</reference>
<name>A0A5C7FR10_9BACT</name>
<dbReference type="InterPro" id="IPR036909">
    <property type="entry name" value="Cyt_c-like_dom_sf"/>
</dbReference>
<dbReference type="SUPFAM" id="SSF46626">
    <property type="entry name" value="Cytochrome c"/>
    <property type="match status" value="2"/>
</dbReference>
<feature type="binding site" description="covalent" evidence="8">
    <location>
        <position position="80"/>
    </location>
    <ligand>
        <name>heme c</name>
        <dbReference type="ChEBI" id="CHEBI:61717"/>
        <label>1</label>
    </ligand>
</feature>
<evidence type="ECO:0000256" key="7">
    <source>
        <dbReference type="ARBA" id="ARBA00023004"/>
    </source>
</evidence>
<dbReference type="InterPro" id="IPR051395">
    <property type="entry name" value="Cytochrome_c_Peroxidase/MauG"/>
</dbReference>
<feature type="binding site" description="covalent" evidence="8">
    <location>
        <position position="241"/>
    </location>
    <ligand>
        <name>heme c</name>
        <dbReference type="ChEBI" id="CHEBI:61717"/>
        <label>2</label>
    </ligand>
</feature>
<dbReference type="PANTHER" id="PTHR30600:SF10">
    <property type="entry name" value="BLL6722 PROTEIN"/>
    <property type="match status" value="1"/>
</dbReference>
<dbReference type="PROSITE" id="PS51007">
    <property type="entry name" value="CYTC"/>
    <property type="match status" value="2"/>
</dbReference>
<comment type="subcellular location">
    <subcellularLocation>
        <location evidence="1">Periplasm</location>
    </subcellularLocation>
</comment>
<feature type="chain" id="PRO_5023033203" description="Cytochrome c domain-containing protein" evidence="10">
    <location>
        <begin position="21"/>
        <end position="364"/>
    </location>
</feature>
<dbReference type="GO" id="GO:0046872">
    <property type="term" value="F:metal ion binding"/>
    <property type="evidence" value="ECO:0007669"/>
    <property type="project" value="UniProtKB-KW"/>
</dbReference>
<dbReference type="GO" id="GO:0020037">
    <property type="term" value="F:heme binding"/>
    <property type="evidence" value="ECO:0007669"/>
    <property type="project" value="InterPro"/>
</dbReference>
<feature type="signal peptide" evidence="10">
    <location>
        <begin position="1"/>
        <end position="20"/>
    </location>
</feature>
<proteinExistence type="predicted"/>
<accession>A0A5C7FR10</accession>
<evidence type="ECO:0000256" key="1">
    <source>
        <dbReference type="ARBA" id="ARBA00004418"/>
    </source>
</evidence>
<dbReference type="GO" id="GO:0009055">
    <property type="term" value="F:electron transfer activity"/>
    <property type="evidence" value="ECO:0007669"/>
    <property type="project" value="InterPro"/>
</dbReference>
<feature type="binding site" description="axial binding residue" evidence="9">
    <location>
        <position position="245"/>
    </location>
    <ligand>
        <name>heme c</name>
        <dbReference type="ChEBI" id="CHEBI:61717"/>
        <label>2</label>
    </ligand>
    <ligandPart>
        <name>Fe</name>
        <dbReference type="ChEBI" id="CHEBI:18248"/>
    </ligandPart>
</feature>
<dbReference type="Gene3D" id="1.10.760.10">
    <property type="entry name" value="Cytochrome c-like domain"/>
    <property type="match status" value="2"/>
</dbReference>
<dbReference type="EMBL" id="VOXD01000022">
    <property type="protein sequence ID" value="TXF88494.1"/>
    <property type="molecule type" value="Genomic_DNA"/>
</dbReference>
<feature type="domain" description="Cytochrome c" evidence="11">
    <location>
        <begin position="58"/>
        <end position="186"/>
    </location>
</feature>
<evidence type="ECO:0000256" key="4">
    <source>
        <dbReference type="ARBA" id="ARBA00022729"/>
    </source>
</evidence>
<dbReference type="Pfam" id="PF03150">
    <property type="entry name" value="CCP_MauG"/>
    <property type="match status" value="1"/>
</dbReference>
<dbReference type="GO" id="GO:0004130">
    <property type="term" value="F:cytochrome-c peroxidase activity"/>
    <property type="evidence" value="ECO:0007669"/>
    <property type="project" value="TreeGrafter"/>
</dbReference>
<dbReference type="PIRSF" id="PIRSF000294">
    <property type="entry name" value="Cytochrome-c_peroxidase"/>
    <property type="match status" value="1"/>
</dbReference>
<comment type="PTM">
    <text evidence="8">Binds 2 heme groups per subunit.</text>
</comment>
<protein>
    <recommendedName>
        <fullName evidence="11">Cytochrome c domain-containing protein</fullName>
    </recommendedName>
</protein>
<dbReference type="GO" id="GO:0042597">
    <property type="term" value="C:periplasmic space"/>
    <property type="evidence" value="ECO:0007669"/>
    <property type="project" value="UniProtKB-SubCell"/>
</dbReference>
<feature type="binding site" description="covalent" evidence="8">
    <location>
        <position position="83"/>
    </location>
    <ligand>
        <name>heme c</name>
        <dbReference type="ChEBI" id="CHEBI:61717"/>
        <label>1</label>
    </ligand>
</feature>
<feature type="domain" description="Cytochrome c" evidence="11">
    <location>
        <begin position="202"/>
        <end position="352"/>
    </location>
</feature>